<dbReference type="InterPro" id="IPR011032">
    <property type="entry name" value="GroES-like_sf"/>
</dbReference>
<dbReference type="Pfam" id="PF00107">
    <property type="entry name" value="ADH_zinc_N"/>
    <property type="match status" value="1"/>
</dbReference>
<feature type="domain" description="Enoyl reductase (ER)" evidence="3">
    <location>
        <begin position="65"/>
        <end position="379"/>
    </location>
</feature>
<accession>A0A0D6EKV8</accession>
<keyword evidence="2" id="KW-0560">Oxidoreductase</keyword>
<evidence type="ECO:0000313" key="5">
    <source>
        <dbReference type="Proteomes" id="UP000243876"/>
    </source>
</evidence>
<dbReference type="InterPro" id="IPR013154">
    <property type="entry name" value="ADH-like_N"/>
</dbReference>
<dbReference type="Gene3D" id="3.40.50.720">
    <property type="entry name" value="NAD(P)-binding Rossmann-like Domain"/>
    <property type="match status" value="1"/>
</dbReference>
<dbReference type="InterPro" id="IPR036291">
    <property type="entry name" value="NAD(P)-bd_dom_sf"/>
</dbReference>
<dbReference type="InterPro" id="IPR013149">
    <property type="entry name" value="ADH-like_C"/>
</dbReference>
<gene>
    <name evidence="4" type="primary">SPOSA6832_02000</name>
</gene>
<sequence>MPHMHAFSDLRAILVKEGGGEKAQDLYLGEAERPTLKEGDGRVIVKVRYSIRAQRAVWAERAVLRCPKLTFTSIFRLRLCALHQIKAFGLNRMDIMQRQGKYPLPPGTSPIIGVEFSGTISEVGSSSFKVGEAVFGLATGGAYAEYISVPASMVVHKPEHVSWVQAAAVPENWLTAHQALFKIAEMQPGQSVLVHAGASGVGLAAIQLAKAFGAELVIATVGTDDKVKFVEQHGAKGINYKTQNFADEVAKLTSNQGVNVVIDFVGQSYWAKNLQSLARDGRMVLLGLLSGAKTQDPLDLSLLLYKRLRIEGTTLRSRSLEYQGELLQEFSSKALDKVFAKCAGGDGLDLVIHKVYDWKDIVDAHLEMEQAKNTGKIVMTIGDV</sequence>
<dbReference type="GO" id="GO:0070402">
    <property type="term" value="F:NADPH binding"/>
    <property type="evidence" value="ECO:0007669"/>
    <property type="project" value="TreeGrafter"/>
</dbReference>
<dbReference type="NCBIfam" id="TIGR02824">
    <property type="entry name" value="quinone_pig3"/>
    <property type="match status" value="1"/>
</dbReference>
<dbReference type="Gene3D" id="3.90.180.10">
    <property type="entry name" value="Medium-chain alcohol dehydrogenases, catalytic domain"/>
    <property type="match status" value="1"/>
</dbReference>
<dbReference type="PANTHER" id="PTHR48106:SF18">
    <property type="entry name" value="QUINONE OXIDOREDUCTASE PIG3"/>
    <property type="match status" value="1"/>
</dbReference>
<dbReference type="Pfam" id="PF08240">
    <property type="entry name" value="ADH_N"/>
    <property type="match status" value="1"/>
</dbReference>
<keyword evidence="5" id="KW-1185">Reference proteome</keyword>
<protein>
    <submittedName>
        <fullName evidence="4">SPOSA6832_02000-mRNA-1:cds</fullName>
    </submittedName>
</protein>
<dbReference type="OrthoDB" id="203908at2759"/>
<keyword evidence="1" id="KW-0521">NADP</keyword>
<dbReference type="GO" id="GO:0016651">
    <property type="term" value="F:oxidoreductase activity, acting on NAD(P)H"/>
    <property type="evidence" value="ECO:0007669"/>
    <property type="project" value="TreeGrafter"/>
</dbReference>
<dbReference type="EMBL" id="CENE01000006">
    <property type="protein sequence ID" value="CEQ40373.1"/>
    <property type="molecule type" value="Genomic_DNA"/>
</dbReference>
<evidence type="ECO:0000313" key="4">
    <source>
        <dbReference type="EMBL" id="CEQ40373.1"/>
    </source>
</evidence>
<dbReference type="SUPFAM" id="SSF51735">
    <property type="entry name" value="NAD(P)-binding Rossmann-fold domains"/>
    <property type="match status" value="1"/>
</dbReference>
<dbReference type="CDD" id="cd05276">
    <property type="entry name" value="p53_inducible_oxidoreductase"/>
    <property type="match status" value="1"/>
</dbReference>
<name>A0A0D6EKV8_SPOSA</name>
<reference evidence="5" key="1">
    <citation type="submission" date="2015-02" db="EMBL/GenBank/DDBJ databases">
        <authorList>
            <person name="Gon?alves P."/>
        </authorList>
    </citation>
    <scope>NUCLEOTIDE SEQUENCE [LARGE SCALE GENOMIC DNA]</scope>
</reference>
<dbReference type="AlphaFoldDB" id="A0A0D6EKV8"/>
<dbReference type="PANTHER" id="PTHR48106">
    <property type="entry name" value="QUINONE OXIDOREDUCTASE PIG3-RELATED"/>
    <property type="match status" value="1"/>
</dbReference>
<evidence type="ECO:0000259" key="3">
    <source>
        <dbReference type="SMART" id="SM00829"/>
    </source>
</evidence>
<dbReference type="SUPFAM" id="SSF50129">
    <property type="entry name" value="GroES-like"/>
    <property type="match status" value="1"/>
</dbReference>
<dbReference type="InterPro" id="IPR014189">
    <property type="entry name" value="Quinone_OxRdtase_PIG3"/>
</dbReference>
<proteinExistence type="predicted"/>
<evidence type="ECO:0000256" key="1">
    <source>
        <dbReference type="ARBA" id="ARBA00022857"/>
    </source>
</evidence>
<dbReference type="SMART" id="SM00829">
    <property type="entry name" value="PKS_ER"/>
    <property type="match status" value="1"/>
</dbReference>
<organism evidence="4 5">
    <name type="scientific">Sporidiobolus salmonicolor</name>
    <name type="common">Yeast-like fungus</name>
    <name type="synonym">Sporobolomyces salmonicolor</name>
    <dbReference type="NCBI Taxonomy" id="5005"/>
    <lineage>
        <taxon>Eukaryota</taxon>
        <taxon>Fungi</taxon>
        <taxon>Dikarya</taxon>
        <taxon>Basidiomycota</taxon>
        <taxon>Pucciniomycotina</taxon>
        <taxon>Microbotryomycetes</taxon>
        <taxon>Sporidiobolales</taxon>
        <taxon>Sporidiobolaceae</taxon>
        <taxon>Sporobolomyces</taxon>
    </lineage>
</organism>
<evidence type="ECO:0000256" key="2">
    <source>
        <dbReference type="ARBA" id="ARBA00023002"/>
    </source>
</evidence>
<dbReference type="Proteomes" id="UP000243876">
    <property type="component" value="Unassembled WGS sequence"/>
</dbReference>
<dbReference type="InterPro" id="IPR020843">
    <property type="entry name" value="ER"/>
</dbReference>